<name>A0ABS6G4R7_9FIRM</name>
<evidence type="ECO:0000313" key="2">
    <source>
        <dbReference type="EMBL" id="MBU5677369.1"/>
    </source>
</evidence>
<keyword evidence="1" id="KW-0812">Transmembrane</keyword>
<accession>A0ABS6G4R7</accession>
<evidence type="ECO:0000256" key="1">
    <source>
        <dbReference type="SAM" id="Phobius"/>
    </source>
</evidence>
<sequence>MFKRRRRHSSLKLTGLIITIVGALMFLYIIPLQIWYLIIAGLFVTIGLLIFKIC</sequence>
<gene>
    <name evidence="2" type="ORF">KQI88_13185</name>
</gene>
<feature type="transmembrane region" description="Helical" evidence="1">
    <location>
        <begin position="12"/>
        <end position="28"/>
    </location>
</feature>
<dbReference type="Proteomes" id="UP000779508">
    <property type="component" value="Unassembled WGS sequence"/>
</dbReference>
<keyword evidence="1" id="KW-0472">Membrane</keyword>
<comment type="caution">
    <text evidence="2">The sequence shown here is derived from an EMBL/GenBank/DDBJ whole genome shotgun (WGS) entry which is preliminary data.</text>
</comment>
<proteinExistence type="predicted"/>
<dbReference type="EMBL" id="JAHLQK010000005">
    <property type="protein sequence ID" value="MBU5677369.1"/>
    <property type="molecule type" value="Genomic_DNA"/>
</dbReference>
<organism evidence="2 3">
    <name type="scientific">Alkaliphilus flagellatus</name>
    <dbReference type="NCBI Taxonomy" id="2841507"/>
    <lineage>
        <taxon>Bacteria</taxon>
        <taxon>Bacillati</taxon>
        <taxon>Bacillota</taxon>
        <taxon>Clostridia</taxon>
        <taxon>Peptostreptococcales</taxon>
        <taxon>Natronincolaceae</taxon>
        <taxon>Alkaliphilus</taxon>
    </lineage>
</organism>
<dbReference type="RefSeq" id="WP_216418083.1">
    <property type="nucleotide sequence ID" value="NZ_JAHLQK010000005.1"/>
</dbReference>
<keyword evidence="1" id="KW-1133">Transmembrane helix</keyword>
<evidence type="ECO:0000313" key="3">
    <source>
        <dbReference type="Proteomes" id="UP000779508"/>
    </source>
</evidence>
<protein>
    <submittedName>
        <fullName evidence="2">Uncharacterized protein</fullName>
    </submittedName>
</protein>
<feature type="transmembrane region" description="Helical" evidence="1">
    <location>
        <begin position="34"/>
        <end position="51"/>
    </location>
</feature>
<reference evidence="2 3" key="1">
    <citation type="submission" date="2021-06" db="EMBL/GenBank/DDBJ databases">
        <authorList>
            <person name="Sun Q."/>
            <person name="Li D."/>
        </authorList>
    </citation>
    <scope>NUCLEOTIDE SEQUENCE [LARGE SCALE GENOMIC DNA]</scope>
    <source>
        <strain evidence="2 3">MSJ-5</strain>
    </source>
</reference>
<keyword evidence="3" id="KW-1185">Reference proteome</keyword>